<keyword evidence="2" id="KW-0443">Lipid metabolism</keyword>
<dbReference type="InterPro" id="IPR001753">
    <property type="entry name" value="Enoyl-CoA_hydra/iso"/>
</dbReference>
<dbReference type="PANTHER" id="PTHR11941:SF169">
    <property type="entry name" value="(7AS)-7A-METHYL-1,5-DIOXO-2,3,5,6,7,7A-HEXAHYDRO-1H-INDENE-CARBOXYL-COA HYDROLASE"/>
    <property type="match status" value="1"/>
</dbReference>
<comment type="similarity">
    <text evidence="1 4">Belongs to the enoyl-CoA hydratase/isomerase family.</text>
</comment>
<dbReference type="PANTHER" id="PTHR11941">
    <property type="entry name" value="ENOYL-COA HYDRATASE-RELATED"/>
    <property type="match status" value="1"/>
</dbReference>
<name>A0A1M7A323_9BRAD</name>
<dbReference type="CDD" id="cd06558">
    <property type="entry name" value="crotonase-like"/>
    <property type="match status" value="1"/>
</dbReference>
<dbReference type="InterPro" id="IPR029045">
    <property type="entry name" value="ClpP/crotonase-like_dom_sf"/>
</dbReference>
<dbReference type="InterPro" id="IPR014748">
    <property type="entry name" value="Enoyl-CoA_hydra_C"/>
</dbReference>
<gene>
    <name evidence="5" type="ORF">SAMN05444171_3873</name>
</gene>
<dbReference type="Gene3D" id="3.90.226.10">
    <property type="entry name" value="2-enoyl-CoA Hydratase, Chain A, domain 1"/>
    <property type="match status" value="1"/>
</dbReference>
<dbReference type="Gene3D" id="1.10.12.10">
    <property type="entry name" value="Lyase 2-enoyl-coa Hydratase, Chain A, domain 2"/>
    <property type="match status" value="1"/>
</dbReference>
<dbReference type="Proteomes" id="UP000183208">
    <property type="component" value="Unassembled WGS sequence"/>
</dbReference>
<keyword evidence="3" id="KW-0456">Lyase</keyword>
<proteinExistence type="inferred from homology"/>
<dbReference type="SUPFAM" id="SSF52096">
    <property type="entry name" value="ClpP/crotonase"/>
    <property type="match status" value="1"/>
</dbReference>
<evidence type="ECO:0000313" key="6">
    <source>
        <dbReference type="Proteomes" id="UP000183208"/>
    </source>
</evidence>
<dbReference type="AlphaFoldDB" id="A0A1M7A323"/>
<dbReference type="PROSITE" id="PS00166">
    <property type="entry name" value="ENOYL_COA_HYDRATASE"/>
    <property type="match status" value="1"/>
</dbReference>
<evidence type="ECO:0000256" key="2">
    <source>
        <dbReference type="ARBA" id="ARBA00023098"/>
    </source>
</evidence>
<protein>
    <submittedName>
        <fullName evidence="5">Enoyl-CoA hydratase</fullName>
    </submittedName>
</protein>
<sequence length="257" mass="27788">MTGESEQVVLTERRGHILIVTLNRPEARNACNAALAQGICAAMDRLDAEDDLFLGVITGAGGNFSAGADLKAAMRGERATTNRGGFGLFRRPPRKPLIAAVEGYAVGGGLELCLSCDLIIAARDAKMGLPEVRHNVVAIGGGLFRLPKRIPYHVAMELALTGGFRTADFFERWGLVNRLVESGQALEAAIKLGNELLANGPTALAASKEIMFQAFNWTDEIAWTSQMPIAERALKSEDRQEGLKAFAEKRKPVWKGR</sequence>
<dbReference type="OrthoDB" id="9810797at2"/>
<evidence type="ECO:0000256" key="3">
    <source>
        <dbReference type="ARBA" id="ARBA00023239"/>
    </source>
</evidence>
<dbReference type="Pfam" id="PF00378">
    <property type="entry name" value="ECH_1"/>
    <property type="match status" value="1"/>
</dbReference>
<dbReference type="GO" id="GO:0006635">
    <property type="term" value="P:fatty acid beta-oxidation"/>
    <property type="evidence" value="ECO:0007669"/>
    <property type="project" value="TreeGrafter"/>
</dbReference>
<dbReference type="GO" id="GO:0016829">
    <property type="term" value="F:lyase activity"/>
    <property type="evidence" value="ECO:0007669"/>
    <property type="project" value="UniProtKB-KW"/>
</dbReference>
<reference evidence="5 6" key="1">
    <citation type="submission" date="2016-10" db="EMBL/GenBank/DDBJ databases">
        <authorList>
            <person name="de Groot N.N."/>
        </authorList>
    </citation>
    <scope>NUCLEOTIDE SEQUENCE [LARGE SCALE GENOMIC DNA]</scope>
    <source>
        <strain evidence="5 6">GAS522</strain>
    </source>
</reference>
<dbReference type="InterPro" id="IPR018376">
    <property type="entry name" value="Enoyl-CoA_hyd/isom_CS"/>
</dbReference>
<evidence type="ECO:0000256" key="4">
    <source>
        <dbReference type="RuleBase" id="RU003707"/>
    </source>
</evidence>
<dbReference type="NCBIfam" id="NF006100">
    <property type="entry name" value="PRK08252.1"/>
    <property type="match status" value="1"/>
</dbReference>
<evidence type="ECO:0000313" key="5">
    <source>
        <dbReference type="EMBL" id="SED34937.1"/>
    </source>
</evidence>
<dbReference type="EMBL" id="FNTI01000001">
    <property type="protein sequence ID" value="SED34937.1"/>
    <property type="molecule type" value="Genomic_DNA"/>
</dbReference>
<organism evidence="5 6">
    <name type="scientific">Bradyrhizobium lablabi</name>
    <dbReference type="NCBI Taxonomy" id="722472"/>
    <lineage>
        <taxon>Bacteria</taxon>
        <taxon>Pseudomonadati</taxon>
        <taxon>Pseudomonadota</taxon>
        <taxon>Alphaproteobacteria</taxon>
        <taxon>Hyphomicrobiales</taxon>
        <taxon>Nitrobacteraceae</taxon>
        <taxon>Bradyrhizobium</taxon>
    </lineage>
</organism>
<accession>A0A1M7A323</accession>
<evidence type="ECO:0000256" key="1">
    <source>
        <dbReference type="ARBA" id="ARBA00005254"/>
    </source>
</evidence>